<dbReference type="Pfam" id="PF13649">
    <property type="entry name" value="Methyltransf_25"/>
    <property type="match status" value="1"/>
</dbReference>
<feature type="domain" description="Methyltransferase" evidence="2">
    <location>
        <begin position="42"/>
        <end position="136"/>
    </location>
</feature>
<organism evidence="3 4">
    <name type="scientific">Nocardioides flavescens</name>
    <dbReference type="NCBI Taxonomy" id="2691959"/>
    <lineage>
        <taxon>Bacteria</taxon>
        <taxon>Bacillati</taxon>
        <taxon>Actinomycetota</taxon>
        <taxon>Actinomycetes</taxon>
        <taxon>Propionibacteriales</taxon>
        <taxon>Nocardioidaceae</taxon>
        <taxon>Nocardioides</taxon>
    </lineage>
</organism>
<dbReference type="RefSeq" id="WP_160875672.1">
    <property type="nucleotide sequence ID" value="NZ_WUEK01000002.1"/>
</dbReference>
<dbReference type="GO" id="GO:0032259">
    <property type="term" value="P:methylation"/>
    <property type="evidence" value="ECO:0007669"/>
    <property type="project" value="UniProtKB-KW"/>
</dbReference>
<proteinExistence type="predicted"/>
<evidence type="ECO:0000259" key="2">
    <source>
        <dbReference type="Pfam" id="PF13649"/>
    </source>
</evidence>
<evidence type="ECO:0000256" key="1">
    <source>
        <dbReference type="ARBA" id="ARBA00022679"/>
    </source>
</evidence>
<dbReference type="Proteomes" id="UP000473325">
    <property type="component" value="Unassembled WGS sequence"/>
</dbReference>
<name>A0A6L7EX86_9ACTN</name>
<gene>
    <name evidence="3" type="ORF">GRQ65_04905</name>
</gene>
<dbReference type="PANTHER" id="PTHR43861">
    <property type="entry name" value="TRANS-ACONITATE 2-METHYLTRANSFERASE-RELATED"/>
    <property type="match status" value="1"/>
</dbReference>
<protein>
    <submittedName>
        <fullName evidence="3">Methyltransferase domain-containing protein</fullName>
    </submittedName>
</protein>
<comment type="caution">
    <text evidence="3">The sequence shown here is derived from an EMBL/GenBank/DDBJ whole genome shotgun (WGS) entry which is preliminary data.</text>
</comment>
<keyword evidence="4" id="KW-1185">Reference proteome</keyword>
<dbReference type="InterPro" id="IPR029063">
    <property type="entry name" value="SAM-dependent_MTases_sf"/>
</dbReference>
<dbReference type="SUPFAM" id="SSF53335">
    <property type="entry name" value="S-adenosyl-L-methionine-dependent methyltransferases"/>
    <property type="match status" value="1"/>
</dbReference>
<keyword evidence="1 3" id="KW-0808">Transferase</keyword>
<keyword evidence="3" id="KW-0489">Methyltransferase</keyword>
<dbReference type="AlphaFoldDB" id="A0A6L7EX86"/>
<reference evidence="3 4" key="1">
    <citation type="submission" date="2019-12" db="EMBL/GenBank/DDBJ databases">
        <authorList>
            <person name="Kun Z."/>
        </authorList>
    </citation>
    <scope>NUCLEOTIDE SEQUENCE [LARGE SCALE GENOMIC DNA]</scope>
    <source>
        <strain evidence="3 4">YIM 123512</strain>
    </source>
</reference>
<dbReference type="GO" id="GO:0008168">
    <property type="term" value="F:methyltransferase activity"/>
    <property type="evidence" value="ECO:0007669"/>
    <property type="project" value="UniProtKB-KW"/>
</dbReference>
<dbReference type="EMBL" id="WUEK01000002">
    <property type="protein sequence ID" value="MXG88885.1"/>
    <property type="molecule type" value="Genomic_DNA"/>
</dbReference>
<evidence type="ECO:0000313" key="3">
    <source>
        <dbReference type="EMBL" id="MXG88885.1"/>
    </source>
</evidence>
<sequence length="241" mass="26019">MRAPDAAFADARLAALYDPLDTDRSDLEQYVAIVEELGARIVVDLGCGTGVLALLLAERDVDVTGVDPAIASVDVARSKPGAHRVRWVEGDATALLPLGLSSDLALMTGNVAQVFVDDEDWQVTLDAVRESLRPGGWLVFETRRPEARAWEGWDVGPSLVRLPDGRTATVTRTVSEVALPLVTFAEEAQLDGEVLESVSTLRFRTLDEMAADLSTAGFELADVRDASDRPGLEHVVLARRT</sequence>
<dbReference type="CDD" id="cd02440">
    <property type="entry name" value="AdoMet_MTases"/>
    <property type="match status" value="1"/>
</dbReference>
<accession>A0A6L7EX86</accession>
<evidence type="ECO:0000313" key="4">
    <source>
        <dbReference type="Proteomes" id="UP000473325"/>
    </source>
</evidence>
<dbReference type="InterPro" id="IPR041698">
    <property type="entry name" value="Methyltransf_25"/>
</dbReference>
<dbReference type="Gene3D" id="3.40.50.150">
    <property type="entry name" value="Vaccinia Virus protein VP39"/>
    <property type="match status" value="1"/>
</dbReference>